<evidence type="ECO:0000313" key="2">
    <source>
        <dbReference type="Proteomes" id="UP000799755"/>
    </source>
</evidence>
<dbReference type="Proteomes" id="UP000799755">
    <property type="component" value="Unassembled WGS sequence"/>
</dbReference>
<gene>
    <name evidence="1" type="ORF">BDR25DRAFT_278597</name>
</gene>
<reference evidence="1" key="1">
    <citation type="journal article" date="2020" name="Stud. Mycol.">
        <title>101 Dothideomycetes genomes: a test case for predicting lifestyles and emergence of pathogens.</title>
        <authorList>
            <person name="Haridas S."/>
            <person name="Albert R."/>
            <person name="Binder M."/>
            <person name="Bloem J."/>
            <person name="Labutti K."/>
            <person name="Salamov A."/>
            <person name="Andreopoulos B."/>
            <person name="Baker S."/>
            <person name="Barry K."/>
            <person name="Bills G."/>
            <person name="Bluhm B."/>
            <person name="Cannon C."/>
            <person name="Castanera R."/>
            <person name="Culley D."/>
            <person name="Daum C."/>
            <person name="Ezra D."/>
            <person name="Gonzalez J."/>
            <person name="Henrissat B."/>
            <person name="Kuo A."/>
            <person name="Liang C."/>
            <person name="Lipzen A."/>
            <person name="Lutzoni F."/>
            <person name="Magnuson J."/>
            <person name="Mondo S."/>
            <person name="Nolan M."/>
            <person name="Ohm R."/>
            <person name="Pangilinan J."/>
            <person name="Park H.-J."/>
            <person name="Ramirez L."/>
            <person name="Alfaro M."/>
            <person name="Sun H."/>
            <person name="Tritt A."/>
            <person name="Yoshinaga Y."/>
            <person name="Zwiers L.-H."/>
            <person name="Turgeon B."/>
            <person name="Goodwin S."/>
            <person name="Spatafora J."/>
            <person name="Crous P."/>
            <person name="Grigoriev I."/>
        </authorList>
    </citation>
    <scope>NUCLEOTIDE SEQUENCE</scope>
    <source>
        <strain evidence="1">ATCC 200398</strain>
    </source>
</reference>
<evidence type="ECO:0000313" key="1">
    <source>
        <dbReference type="EMBL" id="KAF2475872.1"/>
    </source>
</evidence>
<sequence length="457" mass="50669">MSGLQRLDLPLEIFGQQPGLNGLYTQICHCYPVSDASTHSTITERLQTGLGKLTASFPWIAGQTINESGTFKIKDFEKTPRLIVKDLRNDSSMPTYNALKKAEFPFSMLDENIICPRNTLPGMSNDSTSPVFLVQATFITDGLLLCFVGEHNCMDMTGQGHIIYLFSKACRNESFTDEELRTGNLDRRNIIPLLDDSYTPGPELDRQIIKPLPKRACKGVGEIAATRPVIPKSIWAYFDFSSASLAKLKSLAMETKPSGAGFVSTDDALTAFIWQGVSRARLARLRPTKKSTCARAIDPRRYLNIPMTYPGLVQNMAYNDSTLQEVAGESLGVIAAQLRSAVDPKTSNIAHRTSALATLLSQVEDKSHINVTANMDFSSDIMLSSWAKVNSYDLDFDLGLGKPEAVRRPMFTGVESLIYLMPKRRDGESAAGICLREEDMDRLRNDEEFIKYGTYIG</sequence>
<dbReference type="EMBL" id="MU003495">
    <property type="protein sequence ID" value="KAF2475872.1"/>
    <property type="molecule type" value="Genomic_DNA"/>
</dbReference>
<name>A0ACB6RBH7_9PLEO</name>
<protein>
    <submittedName>
        <fullName evidence="1">Trichothecene 3-O-acetyltransferase</fullName>
    </submittedName>
</protein>
<proteinExistence type="predicted"/>
<organism evidence="1 2">
    <name type="scientific">Lindgomyces ingoldianus</name>
    <dbReference type="NCBI Taxonomy" id="673940"/>
    <lineage>
        <taxon>Eukaryota</taxon>
        <taxon>Fungi</taxon>
        <taxon>Dikarya</taxon>
        <taxon>Ascomycota</taxon>
        <taxon>Pezizomycotina</taxon>
        <taxon>Dothideomycetes</taxon>
        <taxon>Pleosporomycetidae</taxon>
        <taxon>Pleosporales</taxon>
        <taxon>Lindgomycetaceae</taxon>
        <taxon>Lindgomyces</taxon>
    </lineage>
</organism>
<comment type="caution">
    <text evidence="1">The sequence shown here is derived from an EMBL/GenBank/DDBJ whole genome shotgun (WGS) entry which is preliminary data.</text>
</comment>
<keyword evidence="2" id="KW-1185">Reference proteome</keyword>
<accession>A0ACB6RBH7</accession>